<dbReference type="FunFam" id="2.60.40.10:FF:000463">
    <property type="entry name" value="Immunoglobulin heavy constant gamma 1"/>
    <property type="match status" value="1"/>
</dbReference>
<dbReference type="CDD" id="cd05768">
    <property type="entry name" value="IgC1_CH3_IgAGD_CH4_IgAEM"/>
    <property type="match status" value="1"/>
</dbReference>
<dbReference type="InterPro" id="IPR013106">
    <property type="entry name" value="Ig_V-set"/>
</dbReference>
<dbReference type="PROSITE" id="PS50835">
    <property type="entry name" value="IG_LIKE"/>
    <property type="match status" value="2"/>
</dbReference>
<keyword evidence="3" id="KW-0391">Immunity</keyword>
<dbReference type="InterPro" id="IPR050380">
    <property type="entry name" value="Immune_Resp_Modulators"/>
</dbReference>
<evidence type="ECO:0000313" key="11">
    <source>
        <dbReference type="Proteomes" id="UP000314986"/>
    </source>
</evidence>
<evidence type="ECO:0000313" key="10">
    <source>
        <dbReference type="Ensembl" id="ENSCMIP00000000091.1"/>
    </source>
</evidence>
<dbReference type="PANTHER" id="PTHR23411">
    <property type="entry name" value="TAPASIN"/>
    <property type="match status" value="1"/>
</dbReference>
<reference evidence="10" key="4">
    <citation type="submission" date="2025-08" db="UniProtKB">
        <authorList>
            <consortium name="Ensembl"/>
        </authorList>
    </citation>
    <scope>IDENTIFICATION</scope>
</reference>
<dbReference type="InterPro" id="IPR003597">
    <property type="entry name" value="Ig_C1-set"/>
</dbReference>
<protein>
    <recommendedName>
        <fullName evidence="9">Ig-like domain-containing protein</fullName>
    </recommendedName>
</protein>
<reference evidence="11" key="1">
    <citation type="journal article" date="2006" name="Science">
        <title>Ancient noncoding elements conserved in the human genome.</title>
        <authorList>
            <person name="Venkatesh B."/>
            <person name="Kirkness E.F."/>
            <person name="Loh Y.H."/>
            <person name="Halpern A.L."/>
            <person name="Lee A.P."/>
            <person name="Johnson J."/>
            <person name="Dandona N."/>
            <person name="Viswanathan L.D."/>
            <person name="Tay A."/>
            <person name="Venter J.C."/>
            <person name="Strausberg R.L."/>
            <person name="Brenner S."/>
        </authorList>
    </citation>
    <scope>NUCLEOTIDE SEQUENCE [LARGE SCALE GENOMIC DNA]</scope>
</reference>
<accession>A0A4W3GA81</accession>
<evidence type="ECO:0000256" key="8">
    <source>
        <dbReference type="ARBA" id="ARBA00043265"/>
    </source>
</evidence>
<dbReference type="GO" id="GO:0005576">
    <property type="term" value="C:extracellular region"/>
    <property type="evidence" value="ECO:0007669"/>
    <property type="project" value="UniProtKB-SubCell"/>
</dbReference>
<dbReference type="SUPFAM" id="SSF48726">
    <property type="entry name" value="Immunoglobulin"/>
    <property type="match status" value="4"/>
</dbReference>
<dbReference type="InterPro" id="IPR013783">
    <property type="entry name" value="Ig-like_fold"/>
</dbReference>
<dbReference type="InterPro" id="IPR003599">
    <property type="entry name" value="Ig_sub"/>
</dbReference>
<dbReference type="SMART" id="SM00409">
    <property type="entry name" value="IG"/>
    <property type="match status" value="3"/>
</dbReference>
<evidence type="ECO:0000256" key="5">
    <source>
        <dbReference type="ARBA" id="ARBA00023157"/>
    </source>
</evidence>
<dbReference type="SMART" id="SM00407">
    <property type="entry name" value="IGc1"/>
    <property type="match status" value="2"/>
</dbReference>
<keyword evidence="5" id="KW-1015">Disulfide bond</keyword>
<dbReference type="InterPro" id="IPR003006">
    <property type="entry name" value="Ig/MHC_CS"/>
</dbReference>
<dbReference type="PROSITE" id="PS00290">
    <property type="entry name" value="IG_MHC"/>
    <property type="match status" value="2"/>
</dbReference>
<evidence type="ECO:0000256" key="4">
    <source>
        <dbReference type="ARBA" id="ARBA00023130"/>
    </source>
</evidence>
<evidence type="ECO:0000256" key="3">
    <source>
        <dbReference type="ARBA" id="ARBA00022859"/>
    </source>
</evidence>
<dbReference type="CDD" id="cd00098">
    <property type="entry name" value="IgC1"/>
    <property type="match status" value="1"/>
</dbReference>
<dbReference type="InterPro" id="IPR036179">
    <property type="entry name" value="Ig-like_dom_sf"/>
</dbReference>
<reference evidence="11" key="2">
    <citation type="journal article" date="2007" name="PLoS Biol.">
        <title>Survey sequencing and comparative analysis of the elephant shark (Callorhinchus milii) genome.</title>
        <authorList>
            <person name="Venkatesh B."/>
            <person name="Kirkness E.F."/>
            <person name="Loh Y.H."/>
            <person name="Halpern A.L."/>
            <person name="Lee A.P."/>
            <person name="Johnson J."/>
            <person name="Dandona N."/>
            <person name="Viswanathan L.D."/>
            <person name="Tay A."/>
            <person name="Venter J.C."/>
            <person name="Strausberg R.L."/>
            <person name="Brenner S."/>
        </authorList>
    </citation>
    <scope>NUCLEOTIDE SEQUENCE [LARGE SCALE GENOMIC DNA]</scope>
</reference>
<comment type="subcellular location">
    <subcellularLocation>
        <location evidence="1">Secreted</location>
    </subcellularLocation>
</comment>
<evidence type="ECO:0000259" key="9">
    <source>
        <dbReference type="PROSITE" id="PS50835"/>
    </source>
</evidence>
<dbReference type="Ensembl" id="ENSCMIT00000000116.1">
    <property type="protein sequence ID" value="ENSCMIP00000000091.1"/>
    <property type="gene ID" value="ENSCMIG00000000088.1"/>
</dbReference>
<proteinExistence type="predicted"/>
<evidence type="ECO:0000256" key="7">
    <source>
        <dbReference type="ARBA" id="ARBA00023319"/>
    </source>
</evidence>
<feature type="domain" description="Ig-like" evidence="9">
    <location>
        <begin position="313"/>
        <end position="413"/>
    </location>
</feature>
<dbReference type="SMART" id="SM00406">
    <property type="entry name" value="IGv"/>
    <property type="match status" value="1"/>
</dbReference>
<dbReference type="InterPro" id="IPR007110">
    <property type="entry name" value="Ig-like_dom"/>
</dbReference>
<evidence type="ECO:0000256" key="1">
    <source>
        <dbReference type="ARBA" id="ARBA00004613"/>
    </source>
</evidence>
<evidence type="ECO:0000256" key="6">
    <source>
        <dbReference type="ARBA" id="ARBA00023180"/>
    </source>
</evidence>
<reference evidence="11" key="3">
    <citation type="journal article" date="2014" name="Nature">
        <title>Elephant shark genome provides unique insights into gnathostome evolution.</title>
        <authorList>
            <consortium name="International Elephant Shark Genome Sequencing Consortium"/>
            <person name="Venkatesh B."/>
            <person name="Lee A.P."/>
            <person name="Ravi V."/>
            <person name="Maurya A.K."/>
            <person name="Lian M.M."/>
            <person name="Swann J.B."/>
            <person name="Ohta Y."/>
            <person name="Flajnik M.F."/>
            <person name="Sutoh Y."/>
            <person name="Kasahara M."/>
            <person name="Hoon S."/>
            <person name="Gangu V."/>
            <person name="Roy S.W."/>
            <person name="Irimia M."/>
            <person name="Korzh V."/>
            <person name="Kondrychyn I."/>
            <person name="Lim Z.W."/>
            <person name="Tay B.H."/>
            <person name="Tohari S."/>
            <person name="Kong K.W."/>
            <person name="Ho S."/>
            <person name="Lorente-Galdos B."/>
            <person name="Quilez J."/>
            <person name="Marques-Bonet T."/>
            <person name="Raney B.J."/>
            <person name="Ingham P.W."/>
            <person name="Tay A."/>
            <person name="Hillier L.W."/>
            <person name="Minx P."/>
            <person name="Boehm T."/>
            <person name="Wilson R.K."/>
            <person name="Brenner S."/>
            <person name="Warren W.C."/>
        </authorList>
    </citation>
    <scope>NUCLEOTIDE SEQUENCE [LARGE SCALE GENOMIC DNA]</scope>
</reference>
<dbReference type="GeneTree" id="ENSGT00940000163371"/>
<dbReference type="Gene3D" id="2.60.40.10">
    <property type="entry name" value="Immunoglobulins"/>
    <property type="match status" value="4"/>
</dbReference>
<evidence type="ECO:0000256" key="2">
    <source>
        <dbReference type="ARBA" id="ARBA00022525"/>
    </source>
</evidence>
<sequence length="464" mass="52231">ASTIIPWSLEVISASFTFGNLLFTDVQSGAVMTQPPTLIGKTVQALRLTCRISGFNLANYWMHWKRQFPGKQRENFLAYFSSSNYFESEIENRVTVIKDTSKNIFDVIIKSPTVEDTATYYCGARSHDYADYWGQGTKVTSSPEDIVMHNLVTAVCFVSGFHPDKLSVKWLKDWQSITSGVVNYPSVKEDNGTFSTNSRLTVPASEWRNGTVYTCQVSHEPTQTIIAKNITKIFKDNLSLTCVKIYLLPPAQRQVLMESSVTLTCVVANAPLHVNVTWTQENTHLHHGGMRTPIREQIFKKIGEQTFEHTKQPSVYLLLPSAEELSAQQSVTLTCLVKNFAPKEIFVQWTVNDQVIDSSNYQNTDVMADSASRNYSTYSMLSISAEDWDRGNSYSCVVGHETFPLKTLTRSVNKFSGKTSFVNISVVLKDTVNACDESRSILFCLFFSAPASLTLHFQFVFMKN</sequence>
<keyword evidence="8" id="KW-1280">Immunoglobulin</keyword>
<keyword evidence="2" id="KW-0964">Secreted</keyword>
<keyword evidence="4" id="KW-1064">Adaptive immunity</keyword>
<dbReference type="GO" id="GO:0019814">
    <property type="term" value="C:immunoglobulin complex"/>
    <property type="evidence" value="ECO:0007669"/>
    <property type="project" value="UniProtKB-KW"/>
</dbReference>
<dbReference type="FunFam" id="2.60.40.10:FF:000283">
    <property type="entry name" value="Immunoglobulin kappa constant"/>
    <property type="match status" value="1"/>
</dbReference>
<dbReference type="Pfam" id="PF07686">
    <property type="entry name" value="V-set"/>
    <property type="match status" value="1"/>
</dbReference>
<feature type="domain" description="Ig-like" evidence="9">
    <location>
        <begin position="112"/>
        <end position="231"/>
    </location>
</feature>
<dbReference type="Proteomes" id="UP000314986">
    <property type="component" value="Unassembled WGS sequence"/>
</dbReference>
<dbReference type="Pfam" id="PF07654">
    <property type="entry name" value="C1-set"/>
    <property type="match status" value="3"/>
</dbReference>
<dbReference type="InParanoid" id="A0A4W3GA81"/>
<keyword evidence="6" id="KW-0325">Glycoprotein</keyword>
<keyword evidence="7" id="KW-0393">Immunoglobulin domain</keyword>
<name>A0A4W3GA81_CALMI</name>
<dbReference type="FunCoup" id="A0A4W3GA81">
    <property type="interactions" value="6"/>
</dbReference>
<organism evidence="10 11">
    <name type="scientific">Callorhinchus milii</name>
    <name type="common">Ghost shark</name>
    <dbReference type="NCBI Taxonomy" id="7868"/>
    <lineage>
        <taxon>Eukaryota</taxon>
        <taxon>Metazoa</taxon>
        <taxon>Chordata</taxon>
        <taxon>Craniata</taxon>
        <taxon>Vertebrata</taxon>
        <taxon>Chondrichthyes</taxon>
        <taxon>Holocephali</taxon>
        <taxon>Chimaeriformes</taxon>
        <taxon>Callorhinchidae</taxon>
        <taxon>Callorhinchus</taxon>
    </lineage>
</organism>
<dbReference type="GO" id="GO:0002250">
    <property type="term" value="P:adaptive immune response"/>
    <property type="evidence" value="ECO:0007669"/>
    <property type="project" value="UniProtKB-KW"/>
</dbReference>
<dbReference type="AlphaFoldDB" id="A0A4W3GA81"/>
<keyword evidence="11" id="KW-1185">Reference proteome</keyword>
<reference evidence="10" key="5">
    <citation type="submission" date="2025-09" db="UniProtKB">
        <authorList>
            <consortium name="Ensembl"/>
        </authorList>
    </citation>
    <scope>IDENTIFICATION</scope>
</reference>